<dbReference type="OrthoDB" id="1434299at2759"/>
<name>A0A1S3EC84_CICAR</name>
<organism evidence="1 2">
    <name type="scientific">Cicer arietinum</name>
    <name type="common">Chickpea</name>
    <name type="synonym">Garbanzo</name>
    <dbReference type="NCBI Taxonomy" id="3827"/>
    <lineage>
        <taxon>Eukaryota</taxon>
        <taxon>Viridiplantae</taxon>
        <taxon>Streptophyta</taxon>
        <taxon>Embryophyta</taxon>
        <taxon>Tracheophyta</taxon>
        <taxon>Spermatophyta</taxon>
        <taxon>Magnoliopsida</taxon>
        <taxon>eudicotyledons</taxon>
        <taxon>Gunneridae</taxon>
        <taxon>Pentapetalae</taxon>
        <taxon>rosids</taxon>
        <taxon>fabids</taxon>
        <taxon>Fabales</taxon>
        <taxon>Fabaceae</taxon>
        <taxon>Papilionoideae</taxon>
        <taxon>50 kb inversion clade</taxon>
        <taxon>NPAAA clade</taxon>
        <taxon>Hologalegina</taxon>
        <taxon>IRL clade</taxon>
        <taxon>Cicereae</taxon>
        <taxon>Cicer</taxon>
    </lineage>
</organism>
<sequence>MEMSLIHQLLHISFQIPLRASLICFVLHGDMQQVVCEIYGFLNLRKKPQESNLLWRKYLLNVIKKDKSWVDNIAEKAYDDFRKRKTELLEVSLSQNEDGEELSCEIQNMPKDLTIWKEVVPKSKIQKLYGLGSIGTNVSSKCTSGSFPISSKETNMNKS</sequence>
<dbReference type="PaxDb" id="3827-XP_004506806.1"/>
<dbReference type="Proteomes" id="UP000087171">
    <property type="component" value="Chromosome Ca6"/>
</dbReference>
<accession>A0A1S3EC84</accession>
<dbReference type="GeneID" id="101500572"/>
<proteinExistence type="predicted"/>
<dbReference type="AlphaFoldDB" id="A0A1S3EC84"/>
<dbReference type="RefSeq" id="XP_012573028.1">
    <property type="nucleotide sequence ID" value="XM_012717574.2"/>
</dbReference>
<evidence type="ECO:0000313" key="2">
    <source>
        <dbReference type="RefSeq" id="XP_012573028.1"/>
    </source>
</evidence>
<dbReference type="KEGG" id="cam:101500572"/>
<reference evidence="1" key="1">
    <citation type="journal article" date="2013" name="Nat. Biotechnol.">
        <title>Draft genome sequence of chickpea (Cicer arietinum) provides a resource for trait improvement.</title>
        <authorList>
            <person name="Varshney R.K."/>
            <person name="Song C."/>
            <person name="Saxena R.K."/>
            <person name="Azam S."/>
            <person name="Yu S."/>
            <person name="Sharpe A.G."/>
            <person name="Cannon S."/>
            <person name="Baek J."/>
            <person name="Rosen B.D."/>
            <person name="Tar'an B."/>
            <person name="Millan T."/>
            <person name="Zhang X."/>
            <person name="Ramsay L.D."/>
            <person name="Iwata A."/>
            <person name="Wang Y."/>
            <person name="Nelson W."/>
            <person name="Farmer A.D."/>
            <person name="Gaur P.M."/>
            <person name="Soderlund C."/>
            <person name="Penmetsa R.V."/>
            <person name="Xu C."/>
            <person name="Bharti A.K."/>
            <person name="He W."/>
            <person name="Winter P."/>
            <person name="Zhao S."/>
            <person name="Hane J.K."/>
            <person name="Carrasquilla-Garcia N."/>
            <person name="Condie J.A."/>
            <person name="Upadhyaya H.D."/>
            <person name="Luo M.C."/>
            <person name="Thudi M."/>
            <person name="Gowda C.L."/>
            <person name="Singh N.P."/>
            <person name="Lichtenzveig J."/>
            <person name="Gali K.K."/>
            <person name="Rubio J."/>
            <person name="Nadarajan N."/>
            <person name="Dolezel J."/>
            <person name="Bansal K.C."/>
            <person name="Xu X."/>
            <person name="Edwards D."/>
            <person name="Zhang G."/>
            <person name="Kahl G."/>
            <person name="Gil J."/>
            <person name="Singh K.B."/>
            <person name="Datta S.K."/>
            <person name="Jackson S.A."/>
            <person name="Wang J."/>
            <person name="Cook D.R."/>
        </authorList>
    </citation>
    <scope>NUCLEOTIDE SEQUENCE [LARGE SCALE GENOMIC DNA]</scope>
    <source>
        <strain evidence="1">cv. CDC Frontier</strain>
    </source>
</reference>
<reference evidence="2" key="2">
    <citation type="submission" date="2025-08" db="UniProtKB">
        <authorList>
            <consortium name="RefSeq"/>
        </authorList>
    </citation>
    <scope>IDENTIFICATION</scope>
    <source>
        <tissue evidence="2">Etiolated seedlings</tissue>
    </source>
</reference>
<keyword evidence="1" id="KW-1185">Reference proteome</keyword>
<protein>
    <submittedName>
        <fullName evidence="2">Uncharacterized protein LOC101500572</fullName>
    </submittedName>
</protein>
<evidence type="ECO:0000313" key="1">
    <source>
        <dbReference type="Proteomes" id="UP000087171"/>
    </source>
</evidence>
<gene>
    <name evidence="2" type="primary">LOC101500572</name>
</gene>